<keyword evidence="4" id="KW-1185">Reference proteome</keyword>
<dbReference type="EMBL" id="JBHUHR010000039">
    <property type="protein sequence ID" value="MFD2036289.1"/>
    <property type="molecule type" value="Genomic_DNA"/>
</dbReference>
<evidence type="ECO:0000313" key="3">
    <source>
        <dbReference type="EMBL" id="MFD2036289.1"/>
    </source>
</evidence>
<dbReference type="SUPFAM" id="SSF69047">
    <property type="entry name" value="Hypothetical protein YjbJ"/>
    <property type="match status" value="1"/>
</dbReference>
<accession>A0ABW4VNM0</accession>
<dbReference type="RefSeq" id="WP_376887317.1">
    <property type="nucleotide sequence ID" value="NZ_JBHUHR010000039.1"/>
</dbReference>
<protein>
    <submittedName>
        <fullName evidence="3">CsbD family protein</fullName>
    </submittedName>
</protein>
<gene>
    <name evidence="3" type="ORF">ACFSKL_15910</name>
</gene>
<sequence length="66" mass="7830">MSKVSEKIKGNWEEIKGRLKQEYGELTDDDLKYVQGKEDELFGRIHKRIGRPKEELENLIFRTGHI</sequence>
<comment type="similarity">
    <text evidence="1">Belongs to the UPF0337 (CsbD) family.</text>
</comment>
<reference evidence="4" key="1">
    <citation type="journal article" date="2019" name="Int. J. Syst. Evol. Microbiol.">
        <title>The Global Catalogue of Microorganisms (GCM) 10K type strain sequencing project: providing services to taxonomists for standard genome sequencing and annotation.</title>
        <authorList>
            <consortium name="The Broad Institute Genomics Platform"/>
            <consortium name="The Broad Institute Genome Sequencing Center for Infectious Disease"/>
            <person name="Wu L."/>
            <person name="Ma J."/>
        </authorList>
    </citation>
    <scope>NUCLEOTIDE SEQUENCE [LARGE SCALE GENOMIC DNA]</scope>
    <source>
        <strain evidence="4">CGMCC 1.15180</strain>
    </source>
</reference>
<comment type="caution">
    <text evidence="3">The sequence shown here is derived from an EMBL/GenBank/DDBJ whole genome shotgun (WGS) entry which is preliminary data.</text>
</comment>
<dbReference type="InterPro" id="IPR008462">
    <property type="entry name" value="CsbD"/>
</dbReference>
<name>A0ABW4VNM0_9BACT</name>
<dbReference type="Pfam" id="PF05532">
    <property type="entry name" value="CsbD"/>
    <property type="match status" value="1"/>
</dbReference>
<dbReference type="Proteomes" id="UP001597361">
    <property type="component" value="Unassembled WGS sequence"/>
</dbReference>
<organism evidence="3 4">
    <name type="scientific">Belliella marina</name>
    <dbReference type="NCBI Taxonomy" id="1644146"/>
    <lineage>
        <taxon>Bacteria</taxon>
        <taxon>Pseudomonadati</taxon>
        <taxon>Bacteroidota</taxon>
        <taxon>Cytophagia</taxon>
        <taxon>Cytophagales</taxon>
        <taxon>Cyclobacteriaceae</taxon>
        <taxon>Belliella</taxon>
    </lineage>
</organism>
<proteinExistence type="inferred from homology"/>
<dbReference type="InterPro" id="IPR036629">
    <property type="entry name" value="YjbJ_sf"/>
</dbReference>
<evidence type="ECO:0000256" key="1">
    <source>
        <dbReference type="ARBA" id="ARBA00009129"/>
    </source>
</evidence>
<dbReference type="Gene3D" id="1.10.1470.10">
    <property type="entry name" value="YjbJ"/>
    <property type="match status" value="1"/>
</dbReference>
<feature type="domain" description="CsbD-like" evidence="2">
    <location>
        <begin position="6"/>
        <end position="57"/>
    </location>
</feature>
<evidence type="ECO:0000313" key="4">
    <source>
        <dbReference type="Proteomes" id="UP001597361"/>
    </source>
</evidence>
<evidence type="ECO:0000259" key="2">
    <source>
        <dbReference type="Pfam" id="PF05532"/>
    </source>
</evidence>